<sequence length="109" mass="12756">MVQLKLRCFCSSPLEVEVNNCQTYNITDIVQLPGRIMEYLTLRLFENEYGDSIYLFFCGLTTLAFIQHQVRLKCLVKIARYYGRTIQGIIHPSFRINLPPNPFLHKKSL</sequence>
<dbReference type="RefSeq" id="XP_067067901.1">
    <property type="nucleotide sequence ID" value="XM_067211041.1"/>
</dbReference>
<comment type="caution">
    <text evidence="2">The sequence shown here is derived from an EMBL/GenBank/DDBJ whole genome shotgun (WGS) entry which is preliminary data.</text>
</comment>
<dbReference type="Pfam" id="PF23533">
    <property type="entry name" value="Microp_apicomplexa_19"/>
    <property type="match status" value="1"/>
</dbReference>
<dbReference type="Proteomes" id="UP000186804">
    <property type="component" value="Unassembled WGS sequence"/>
</dbReference>
<dbReference type="GeneID" id="92364986"/>
<dbReference type="InterPro" id="IPR056324">
    <property type="entry name" value="Microp_apicomplexa_19"/>
</dbReference>
<evidence type="ECO:0000313" key="3">
    <source>
        <dbReference type="Proteomes" id="UP000186804"/>
    </source>
</evidence>
<dbReference type="EMBL" id="LRBS01000069">
    <property type="protein sequence ID" value="OII76055.1"/>
    <property type="molecule type" value="Genomic_DNA"/>
</dbReference>
<accession>A0A1J4MPS3</accession>
<feature type="domain" description="Microprotein" evidence="1">
    <location>
        <begin position="25"/>
        <end position="104"/>
    </location>
</feature>
<evidence type="ECO:0000259" key="1">
    <source>
        <dbReference type="Pfam" id="PF23533"/>
    </source>
</evidence>
<reference evidence="2 3" key="1">
    <citation type="submission" date="2016-10" db="EMBL/GenBank/DDBJ databases">
        <title>Reductive evolution of mitochondrial metabolism and differential evolution of invasion-related proteins in Cryptosporidium.</title>
        <authorList>
            <person name="Liu S."/>
            <person name="Roellig D.M."/>
            <person name="Guo Y."/>
            <person name="Li N."/>
            <person name="Frace M.A."/>
            <person name="Tang K."/>
            <person name="Zhang L."/>
            <person name="Feng Y."/>
            <person name="Xiao L."/>
        </authorList>
    </citation>
    <scope>NUCLEOTIDE SEQUENCE [LARGE SCALE GENOMIC DNA]</scope>
    <source>
        <strain evidence="2">30847</strain>
    </source>
</reference>
<dbReference type="OrthoDB" id="331256at2759"/>
<keyword evidence="3" id="KW-1185">Reference proteome</keyword>
<organism evidence="2 3">
    <name type="scientific">Cryptosporidium andersoni</name>
    <dbReference type="NCBI Taxonomy" id="117008"/>
    <lineage>
        <taxon>Eukaryota</taxon>
        <taxon>Sar</taxon>
        <taxon>Alveolata</taxon>
        <taxon>Apicomplexa</taxon>
        <taxon>Conoidasida</taxon>
        <taxon>Coccidia</taxon>
        <taxon>Eucoccidiorida</taxon>
        <taxon>Eimeriorina</taxon>
        <taxon>Cryptosporidiidae</taxon>
        <taxon>Cryptosporidium</taxon>
    </lineage>
</organism>
<gene>
    <name evidence="2" type="ORF">cand_008010</name>
</gene>
<evidence type="ECO:0000313" key="2">
    <source>
        <dbReference type="EMBL" id="OII76055.1"/>
    </source>
</evidence>
<protein>
    <recommendedName>
        <fullName evidence="1">Microprotein domain-containing protein</fullName>
    </recommendedName>
</protein>
<proteinExistence type="predicted"/>
<dbReference type="AlphaFoldDB" id="A0A1J4MPS3"/>
<dbReference type="VEuPathDB" id="CryptoDB:cand_008010"/>
<name>A0A1J4MPS3_9CRYT</name>